<dbReference type="Proteomes" id="UP001363622">
    <property type="component" value="Unassembled WGS sequence"/>
</dbReference>
<evidence type="ECO:0000313" key="2">
    <source>
        <dbReference type="EMBL" id="KAK7517301.1"/>
    </source>
</evidence>
<comment type="caution">
    <text evidence="2">The sequence shown here is derived from an EMBL/GenBank/DDBJ whole genome shotgun (WGS) entry which is preliminary data.</text>
</comment>
<proteinExistence type="predicted"/>
<name>A0ABR1KLB3_9PEZI</name>
<evidence type="ECO:0000256" key="1">
    <source>
        <dbReference type="SAM" id="MobiDB-lite"/>
    </source>
</evidence>
<evidence type="ECO:0000313" key="3">
    <source>
        <dbReference type="Proteomes" id="UP001363622"/>
    </source>
</evidence>
<organism evidence="2 3">
    <name type="scientific">Phyllosticta citriasiana</name>
    <dbReference type="NCBI Taxonomy" id="595635"/>
    <lineage>
        <taxon>Eukaryota</taxon>
        <taxon>Fungi</taxon>
        <taxon>Dikarya</taxon>
        <taxon>Ascomycota</taxon>
        <taxon>Pezizomycotina</taxon>
        <taxon>Dothideomycetes</taxon>
        <taxon>Dothideomycetes incertae sedis</taxon>
        <taxon>Botryosphaeriales</taxon>
        <taxon>Phyllostictaceae</taxon>
        <taxon>Phyllosticta</taxon>
    </lineage>
</organism>
<gene>
    <name evidence="2" type="ORF">IWZ03DRAFT_375831</name>
</gene>
<feature type="region of interest" description="Disordered" evidence="1">
    <location>
        <begin position="1"/>
        <end position="21"/>
    </location>
</feature>
<keyword evidence="3" id="KW-1185">Reference proteome</keyword>
<sequence length="485" mass="54405">MAGNMVRRPEQEITSLRRPMARPVPQRMVASSYTQGIMSAQPLDSPSRTRVAMASSVDPVHSHFALANALVLGSHGVRSTALARPDDRPAPRHFPETYLGTIREAFTRSLAHDREQIVSRVDHVQSHKDLVNSLGEQAVRDTGRINSSNASLITTRNALGTSLARRGAPVARQHLPSTHTQDIAAVVTASRVSQRVPIVIRTDREQSLTNLTTSLENHVASSNATIQRVHETLETRLSRPRTAFRVRPSHSTYLDNIKSVASTPRHREQVLPQSDQVKWQTDLVNSLARQMQSRQARTVQLAANRQPIQRMTSSLATQIQNARADSATRTRTQSVIPRDPTNYFAELSRNVDGQIHRGVADRLGEMLGRASRDPIRSLQSHTTYQKLQVSPSSKDLTAILNDYRSRQRPIRNITVDTQVLSRQQLHHLHLLDHLASNSLVLFRNTRQTVDHLRNTMIPALSARHATLSRQVDSYRSHQNARSRET</sequence>
<protein>
    <submittedName>
        <fullName evidence="2">Uncharacterized protein</fullName>
    </submittedName>
</protein>
<dbReference type="EMBL" id="JBBPHU010000005">
    <property type="protein sequence ID" value="KAK7517301.1"/>
    <property type="molecule type" value="Genomic_DNA"/>
</dbReference>
<accession>A0ABR1KLB3</accession>
<reference evidence="2 3" key="1">
    <citation type="submission" date="2024-04" db="EMBL/GenBank/DDBJ databases">
        <title>Phyllosticta paracitricarpa is synonymous to the EU quarantine fungus P. citricarpa based on phylogenomic analyses.</title>
        <authorList>
            <consortium name="Lawrence Berkeley National Laboratory"/>
            <person name="Van Ingen-Buijs V.A."/>
            <person name="Van Westerhoven A.C."/>
            <person name="Haridas S."/>
            <person name="Skiadas P."/>
            <person name="Martin F."/>
            <person name="Groenewald J.Z."/>
            <person name="Crous P.W."/>
            <person name="Seidl M.F."/>
        </authorList>
    </citation>
    <scope>NUCLEOTIDE SEQUENCE [LARGE SCALE GENOMIC DNA]</scope>
    <source>
        <strain evidence="2 3">CBS 123371</strain>
    </source>
</reference>